<evidence type="ECO:0000256" key="1">
    <source>
        <dbReference type="ARBA" id="ARBA00004651"/>
    </source>
</evidence>
<feature type="transmembrane region" description="Helical" evidence="8">
    <location>
        <begin position="123"/>
        <end position="147"/>
    </location>
</feature>
<keyword evidence="4" id="KW-1003">Cell membrane</keyword>
<feature type="transmembrane region" description="Helical" evidence="8">
    <location>
        <begin position="282"/>
        <end position="304"/>
    </location>
</feature>
<dbReference type="GO" id="GO:0055085">
    <property type="term" value="P:transmembrane transport"/>
    <property type="evidence" value="ECO:0007669"/>
    <property type="project" value="InterPro"/>
</dbReference>
<accession>A0A8J7K8X8</accession>
<dbReference type="Proteomes" id="UP000640333">
    <property type="component" value="Unassembled WGS sequence"/>
</dbReference>
<keyword evidence="10" id="KW-1185">Reference proteome</keyword>
<evidence type="ECO:0000256" key="6">
    <source>
        <dbReference type="ARBA" id="ARBA00022989"/>
    </source>
</evidence>
<dbReference type="InterPro" id="IPR004776">
    <property type="entry name" value="Mem_transp_PIN-like"/>
</dbReference>
<feature type="transmembrane region" description="Helical" evidence="8">
    <location>
        <begin position="7"/>
        <end position="25"/>
    </location>
</feature>
<dbReference type="EMBL" id="JADEYS010000029">
    <property type="protein sequence ID" value="MBE9399506.1"/>
    <property type="molecule type" value="Genomic_DNA"/>
</dbReference>
<evidence type="ECO:0000256" key="2">
    <source>
        <dbReference type="ARBA" id="ARBA00010145"/>
    </source>
</evidence>
<feature type="transmembrane region" description="Helical" evidence="8">
    <location>
        <begin position="37"/>
        <end position="53"/>
    </location>
</feature>
<dbReference type="GO" id="GO:0005886">
    <property type="term" value="C:plasma membrane"/>
    <property type="evidence" value="ECO:0007669"/>
    <property type="project" value="UniProtKB-SubCell"/>
</dbReference>
<evidence type="ECO:0000256" key="8">
    <source>
        <dbReference type="SAM" id="Phobius"/>
    </source>
</evidence>
<evidence type="ECO:0000313" key="10">
    <source>
        <dbReference type="Proteomes" id="UP000640333"/>
    </source>
</evidence>
<evidence type="ECO:0000256" key="5">
    <source>
        <dbReference type="ARBA" id="ARBA00022692"/>
    </source>
</evidence>
<dbReference type="PANTHER" id="PTHR36838:SF4">
    <property type="entry name" value="AUXIN EFFLUX CARRIER FAMILY PROTEIN"/>
    <property type="match status" value="1"/>
</dbReference>
<comment type="caution">
    <text evidence="9">The sequence shown here is derived from an EMBL/GenBank/DDBJ whole genome shotgun (WGS) entry which is preliminary data.</text>
</comment>
<dbReference type="InterPro" id="IPR038770">
    <property type="entry name" value="Na+/solute_symporter_sf"/>
</dbReference>
<dbReference type="AlphaFoldDB" id="A0A8J7K8X8"/>
<evidence type="ECO:0000256" key="7">
    <source>
        <dbReference type="ARBA" id="ARBA00023136"/>
    </source>
</evidence>
<keyword evidence="3" id="KW-0813">Transport</keyword>
<keyword evidence="7 8" id="KW-0472">Membrane</keyword>
<proteinExistence type="inferred from homology"/>
<dbReference type="Gene3D" id="1.20.1530.20">
    <property type="match status" value="1"/>
</dbReference>
<feature type="transmembrane region" description="Helical" evidence="8">
    <location>
        <begin position="223"/>
        <end position="244"/>
    </location>
</feature>
<feature type="transmembrane region" description="Helical" evidence="8">
    <location>
        <begin position="167"/>
        <end position="188"/>
    </location>
</feature>
<feature type="transmembrane region" description="Helical" evidence="8">
    <location>
        <begin position="65"/>
        <end position="83"/>
    </location>
</feature>
<dbReference type="Pfam" id="PF03547">
    <property type="entry name" value="Mem_trans"/>
    <property type="match status" value="2"/>
</dbReference>
<gene>
    <name evidence="9" type="ORF">IOQ59_19770</name>
</gene>
<dbReference type="PANTHER" id="PTHR36838">
    <property type="entry name" value="AUXIN EFFLUX CARRIER FAMILY PROTEIN"/>
    <property type="match status" value="1"/>
</dbReference>
<feature type="transmembrane region" description="Helical" evidence="8">
    <location>
        <begin position="194"/>
        <end position="211"/>
    </location>
</feature>
<reference evidence="9" key="1">
    <citation type="submission" date="2020-10" db="EMBL/GenBank/DDBJ databases">
        <title>Bacterium isolated from coastal waters sediment.</title>
        <authorList>
            <person name="Chen R.-J."/>
            <person name="Lu D.-C."/>
            <person name="Zhu K.-L."/>
            <person name="Du Z.-J."/>
        </authorList>
    </citation>
    <scope>NUCLEOTIDE SEQUENCE</scope>
    <source>
        <strain evidence="9">N1Y112</strain>
    </source>
</reference>
<comment type="similarity">
    <text evidence="2">Belongs to the auxin efflux carrier (TC 2.A.69) family.</text>
</comment>
<evidence type="ECO:0000313" key="9">
    <source>
        <dbReference type="EMBL" id="MBE9399506.1"/>
    </source>
</evidence>
<sequence>MPVAIEALIPIILTVLIGYLARQHFGVGESVWSGLEKLTYFLFAPCLLVVSLANKPLSDLAWGEVLVTLVSVLLFCSLLIVIWQKFVRPVDLPSFTSMFQGGVRFNSFIALALVDNLFGDEGLMVGALATVVIVVSVNILSVSAFSVANRTDGGWRKLPYQLVTNPLIIGCFIGLSLNLSGVGLAPAFDNLMTMLGKSALPMALLSVGAALRLGDLRSSADMIAFTSVVQFIAKPIAALLVGQWLGLEGLTAVVVVIFMAVPTAPSAYVLARQLGGNHQAMASIITVQTVLAFFTLPLTLGLLLPT</sequence>
<organism evidence="9 10">
    <name type="scientific">Pontibacterium sinense</name>
    <dbReference type="NCBI Taxonomy" id="2781979"/>
    <lineage>
        <taxon>Bacteria</taxon>
        <taxon>Pseudomonadati</taxon>
        <taxon>Pseudomonadota</taxon>
        <taxon>Gammaproteobacteria</taxon>
        <taxon>Oceanospirillales</taxon>
        <taxon>Oceanospirillaceae</taxon>
        <taxon>Pontibacterium</taxon>
    </lineage>
</organism>
<evidence type="ECO:0000256" key="4">
    <source>
        <dbReference type="ARBA" id="ARBA00022475"/>
    </source>
</evidence>
<keyword evidence="5 8" id="KW-0812">Transmembrane</keyword>
<dbReference type="RefSeq" id="WP_193955202.1">
    <property type="nucleotide sequence ID" value="NZ_JADEYS010000029.1"/>
</dbReference>
<comment type="subcellular location">
    <subcellularLocation>
        <location evidence="1">Cell membrane</location>
        <topology evidence="1">Multi-pass membrane protein</topology>
    </subcellularLocation>
</comment>
<keyword evidence="6 8" id="KW-1133">Transmembrane helix</keyword>
<feature type="transmembrane region" description="Helical" evidence="8">
    <location>
        <begin position="250"/>
        <end position="270"/>
    </location>
</feature>
<protein>
    <submittedName>
        <fullName evidence="9">AEC family transporter</fullName>
    </submittedName>
</protein>
<name>A0A8J7K8X8_9GAMM</name>
<evidence type="ECO:0000256" key="3">
    <source>
        <dbReference type="ARBA" id="ARBA00022448"/>
    </source>
</evidence>